<organism evidence="1 2">
    <name type="scientific">Stieleria marina</name>
    <dbReference type="NCBI Taxonomy" id="1930275"/>
    <lineage>
        <taxon>Bacteria</taxon>
        <taxon>Pseudomonadati</taxon>
        <taxon>Planctomycetota</taxon>
        <taxon>Planctomycetia</taxon>
        <taxon>Pirellulales</taxon>
        <taxon>Pirellulaceae</taxon>
        <taxon>Stieleria</taxon>
    </lineage>
</organism>
<dbReference type="RefSeq" id="WP_145415785.1">
    <property type="nucleotide sequence ID" value="NZ_CP036526.1"/>
</dbReference>
<sequence length="128" mass="14216">MSDAKVTGVVHLIEETKTFGNKGFRKRLVVLEQDKGSFTNYVPIEFTRDSCDNVDEMNVGDEVEIAYRLNGRRWQKDEQSEVKFFLNAEALSFQIKGNGAPAGSQMSEKVTGNANDAFAEAGDDEAPF</sequence>
<evidence type="ECO:0008006" key="3">
    <source>
        <dbReference type="Google" id="ProtNLM"/>
    </source>
</evidence>
<dbReference type="OrthoDB" id="598142at2"/>
<dbReference type="EMBL" id="CP036526">
    <property type="protein sequence ID" value="QDT08201.1"/>
    <property type="molecule type" value="Genomic_DNA"/>
</dbReference>
<dbReference type="Proteomes" id="UP000319817">
    <property type="component" value="Chromosome"/>
</dbReference>
<gene>
    <name evidence="1" type="ORF">K239x_01340</name>
</gene>
<dbReference type="Pfam" id="PF11325">
    <property type="entry name" value="DUF3127"/>
    <property type="match status" value="1"/>
</dbReference>
<evidence type="ECO:0000313" key="1">
    <source>
        <dbReference type="EMBL" id="QDT08201.1"/>
    </source>
</evidence>
<protein>
    <recommendedName>
        <fullName evidence="3">DUF3127 domain-containing protein</fullName>
    </recommendedName>
</protein>
<accession>A0A517NM50</accession>
<proteinExistence type="predicted"/>
<dbReference type="AlphaFoldDB" id="A0A517NM50"/>
<evidence type="ECO:0000313" key="2">
    <source>
        <dbReference type="Proteomes" id="UP000319817"/>
    </source>
</evidence>
<dbReference type="InterPro" id="IPR021474">
    <property type="entry name" value="DUF3127"/>
</dbReference>
<keyword evidence="2" id="KW-1185">Reference proteome</keyword>
<name>A0A517NM50_9BACT</name>
<reference evidence="1 2" key="1">
    <citation type="submission" date="2019-02" db="EMBL/GenBank/DDBJ databases">
        <title>Deep-cultivation of Planctomycetes and their phenomic and genomic characterization uncovers novel biology.</title>
        <authorList>
            <person name="Wiegand S."/>
            <person name="Jogler M."/>
            <person name="Boedeker C."/>
            <person name="Pinto D."/>
            <person name="Vollmers J."/>
            <person name="Rivas-Marin E."/>
            <person name="Kohn T."/>
            <person name="Peeters S.H."/>
            <person name="Heuer A."/>
            <person name="Rast P."/>
            <person name="Oberbeckmann S."/>
            <person name="Bunk B."/>
            <person name="Jeske O."/>
            <person name="Meyerdierks A."/>
            <person name="Storesund J.E."/>
            <person name="Kallscheuer N."/>
            <person name="Luecker S."/>
            <person name="Lage O.M."/>
            <person name="Pohl T."/>
            <person name="Merkel B.J."/>
            <person name="Hornburger P."/>
            <person name="Mueller R.-W."/>
            <person name="Bruemmer F."/>
            <person name="Labrenz M."/>
            <person name="Spormann A.M."/>
            <person name="Op den Camp H."/>
            <person name="Overmann J."/>
            <person name="Amann R."/>
            <person name="Jetten M.S.M."/>
            <person name="Mascher T."/>
            <person name="Medema M.H."/>
            <person name="Devos D.P."/>
            <person name="Kaster A.-K."/>
            <person name="Ovreas L."/>
            <person name="Rohde M."/>
            <person name="Galperin M.Y."/>
            <person name="Jogler C."/>
        </authorList>
    </citation>
    <scope>NUCLEOTIDE SEQUENCE [LARGE SCALE GENOMIC DNA]</scope>
    <source>
        <strain evidence="1 2">K23_9</strain>
    </source>
</reference>